<dbReference type="OrthoDB" id="543560at2"/>
<organism evidence="1 2">
    <name type="scientific">Halioglobus maricola</name>
    <dbReference type="NCBI Taxonomy" id="2601894"/>
    <lineage>
        <taxon>Bacteria</taxon>
        <taxon>Pseudomonadati</taxon>
        <taxon>Pseudomonadota</taxon>
        <taxon>Gammaproteobacteria</taxon>
        <taxon>Cellvibrionales</taxon>
        <taxon>Halieaceae</taxon>
        <taxon>Halioglobus</taxon>
    </lineage>
</organism>
<dbReference type="AlphaFoldDB" id="A0A5P9NIM6"/>
<dbReference type="InterPro" id="IPR022028">
    <property type="entry name" value="DUF3604"/>
</dbReference>
<protein>
    <submittedName>
        <fullName evidence="1">DUF3604 domain-containing protein</fullName>
    </submittedName>
</protein>
<dbReference type="RefSeq" id="WP_152661482.1">
    <property type="nucleotide sequence ID" value="NZ_CP036422.1"/>
</dbReference>
<evidence type="ECO:0000313" key="1">
    <source>
        <dbReference type="EMBL" id="QFU75376.1"/>
    </source>
</evidence>
<evidence type="ECO:0000313" key="2">
    <source>
        <dbReference type="Proteomes" id="UP000326287"/>
    </source>
</evidence>
<dbReference type="EMBL" id="CP036422">
    <property type="protein sequence ID" value="QFU75376.1"/>
    <property type="molecule type" value="Genomic_DNA"/>
</dbReference>
<proteinExistence type="predicted"/>
<sequence length="614" mass="67582">MNSSGFARFSAIAALVLPSLALAIPPLVLADSYSPYPAQKFPRQVYWGDTHLHTALSGDSISTGNRLMPEDAYRFARGETVTTTTGVQARLSRPLDFVVVADHSEYLGVIADLVSGARTAENEFEKRWLQGIRERKVRELTREYHSYLNTNAPWRPDEKQERSAWERSVYYAEKNNIPGQLTAFIGYEWSTTLGDQHMHRNVIFRDGADRTKKIVPFSSLDSTNPEDLWDFLASYESSTGGRVLAIPHNPNLSIGGAFPSDAKVLTPEYVAKKRRFEPLVEVTQTKGDSETHPVLSADDAFADFERHSVPGPELSVEKERALRKKEYARSALQTGLKAEKRVGENPYGFGMIGSTDSHIAISGVEENSFFGSFTLLEPPMRAKGGPMAARFASTSAAGYAAVWATENTREAIFDAMIRKETYASTGPRMTVRFFAGWEFETAHGVSPDVAAVGYALGVPMGGELHKSVNVAAPSFLVSASKDPLGANLDRIQIIKGWLDADGSTREKVYDVALSDARQVGSDGSGVSPVGSTVDVDSATYTNAIGDSQLATVWRDPDFDASQPAFYYARVLEIPTPRWTTYDTVRLGTDLPKHVPAEIQERAYTSPIWYSTEED</sequence>
<keyword evidence="2" id="KW-1185">Reference proteome</keyword>
<dbReference type="Gene3D" id="3.20.20.140">
    <property type="entry name" value="Metal-dependent hydrolases"/>
    <property type="match status" value="1"/>
</dbReference>
<dbReference type="KEGG" id="halc:EY643_06765"/>
<reference evidence="1 2" key="1">
    <citation type="submission" date="2019-02" db="EMBL/GenBank/DDBJ databases">
        <authorList>
            <person name="Li S.-H."/>
        </authorList>
    </citation>
    <scope>NUCLEOTIDE SEQUENCE [LARGE SCALE GENOMIC DNA]</scope>
    <source>
        <strain evidence="1 2">IMCC14385</strain>
    </source>
</reference>
<name>A0A5P9NIM6_9GAMM</name>
<dbReference type="Pfam" id="PF12228">
    <property type="entry name" value="DUF3604"/>
    <property type="match status" value="1"/>
</dbReference>
<accession>A0A5P9NIM6</accession>
<dbReference type="Proteomes" id="UP000326287">
    <property type="component" value="Chromosome"/>
</dbReference>
<gene>
    <name evidence="1" type="ORF">EY643_06765</name>
</gene>